<keyword evidence="3" id="KW-0779">Telomere</keyword>
<evidence type="ECO:0000256" key="3">
    <source>
        <dbReference type="ARBA" id="ARBA00022895"/>
    </source>
</evidence>
<evidence type="ECO:0000313" key="7">
    <source>
        <dbReference type="EMBL" id="WRT65265.1"/>
    </source>
</evidence>
<evidence type="ECO:0000313" key="8">
    <source>
        <dbReference type="Proteomes" id="UP001329825"/>
    </source>
</evidence>
<sequence>MTRGLKRDADFPHSASTPVDHSHFVPGTILPFSHLEGKILIFWGDLQANLPRLAFSVTKTYDIPIGYRPIDYILPTENAKKEKYEIKLILHHSHYNENFKDEKLKDQIRDNLLEDKAWLKTVSKSVMIDTSQMKVLKKEYRQDVGDYMVELQGVGERIVRYDSGSTKRILSDTIKPSQAPDWFTSSAPTVSSPVQPTSQLLLTAPMKNGESSRLKPLTSHQPPDLTRIPSKSSSTSSHTSNPSRPAKRSSDILENDISKKTKEKDNTSDQSDGSAKGKGKEQRTVVQLGPPGYQSFIGHRDALPTKLQDHDMERQIEVPGSSTETCFDEQTDPQLFRSENIEKSIPPVRESTIQQSHPLPEAELSDPLQEAESFRSRSYDPLRPDQAASSPSVPSRGQSIPYTSQSSPSVFTPKVQRDRIASARRQAEENRRNQVQAAQAASEKVADERTADISRLEKPFHTRNVEYTPLRYLQSGQYANVIGAVVKVTPVSKPKDYLMNVIICDPTRHSGGPANSNEEFVISIFRSQKSDLPSNASVGCVFLFRHLKISTYNEKTKGQSFSGINNNWAIMLRGKEIKTSSEELSPPLIDQEVDRMKDLWRWWKGIGGEDEPQGFDTPSPRRSSTGLGISKEGIALSQILPGMFIHATFKIMQVIRNTHRKPDLEMYITDGTTTTLHPKNFHGVRIPGLPAEALFCIAIHDLPQVDELQHFETGKFLRLENVRGKVYQGEFELIWSELPTSDQAQRGWRRRKCTPIDKEDETARMIEKRLVALKVGESVDEPVQLPHHPIPLPSPTQLQPITYPLSERDRPNQPLRLATHITTTHTDPTNHPISTIAEILANTSLPNKYRMTARIKSLHPRSIPENSTFVQPYCKHCHRAFKGTWCQSCGDTEGTNAEWRYRFIAILEDQDGGEMACVVADDDAAFLPGLPPWSNSNNPNDARKSQSRCNQITGEVCNILQGARMDGVRTTPFIDMSLEVYEVDKASVTRQKEGTVVVARMFGMTAPSQ</sequence>
<feature type="compositionally biased region" description="Basic and acidic residues" evidence="5">
    <location>
        <begin position="415"/>
        <end position="432"/>
    </location>
</feature>
<dbReference type="InterPro" id="IPR011564">
    <property type="entry name" value="Telomer_end-bd_POT1/Cdc13"/>
</dbReference>
<dbReference type="Proteomes" id="UP001329825">
    <property type="component" value="Chromosome 2"/>
</dbReference>
<keyword evidence="8" id="KW-1185">Reference proteome</keyword>
<feature type="compositionally biased region" description="Polar residues" evidence="5">
    <location>
        <begin position="387"/>
        <end position="410"/>
    </location>
</feature>
<evidence type="ECO:0000256" key="1">
    <source>
        <dbReference type="ARBA" id="ARBA00004574"/>
    </source>
</evidence>
<feature type="compositionally biased region" description="Basic and acidic residues" evidence="5">
    <location>
        <begin position="372"/>
        <end position="383"/>
    </location>
</feature>
<dbReference type="SUPFAM" id="SSF50249">
    <property type="entry name" value="Nucleic acid-binding proteins"/>
    <property type="match status" value="1"/>
</dbReference>
<gene>
    <name evidence="7" type="ORF">IL334_002208</name>
</gene>
<evidence type="ECO:0000256" key="4">
    <source>
        <dbReference type="ARBA" id="ARBA00023125"/>
    </source>
</evidence>
<dbReference type="InterPro" id="IPR012340">
    <property type="entry name" value="NA-bd_OB-fold"/>
</dbReference>
<dbReference type="PANTHER" id="PTHR14513">
    <property type="entry name" value="PROTECTION OF TELOMERES 1"/>
    <property type="match status" value="1"/>
</dbReference>
<dbReference type="GeneID" id="87954339"/>
<protein>
    <recommendedName>
        <fullName evidence="6">Telomeric single stranded DNA binding POT1/Cdc13 domain-containing protein</fullName>
    </recommendedName>
</protein>
<comment type="subcellular location">
    <subcellularLocation>
        <location evidence="1">Chromosome</location>
        <location evidence="1">Telomere</location>
    </subcellularLocation>
</comment>
<keyword evidence="4" id="KW-0238">DNA-binding</keyword>
<dbReference type="PANTHER" id="PTHR14513:SF0">
    <property type="entry name" value="PROTECTION OF TELOMERES PROTEIN 1"/>
    <property type="match status" value="1"/>
</dbReference>
<dbReference type="SMART" id="SM00976">
    <property type="entry name" value="Telo_bind"/>
    <property type="match status" value="1"/>
</dbReference>
<feature type="compositionally biased region" description="Low complexity" evidence="5">
    <location>
        <begin position="229"/>
        <end position="243"/>
    </location>
</feature>
<feature type="region of interest" description="Disordered" evidence="5">
    <location>
        <begin position="317"/>
        <end position="450"/>
    </location>
</feature>
<evidence type="ECO:0000256" key="2">
    <source>
        <dbReference type="ARBA" id="ARBA00022454"/>
    </source>
</evidence>
<name>A0ABZ1CUD7_9TREE</name>
<reference evidence="7 8" key="1">
    <citation type="submission" date="2024-01" db="EMBL/GenBank/DDBJ databases">
        <title>Comparative genomics of Cryptococcus and Kwoniella reveals pathogenesis evolution and contrasting modes of karyotype evolution via chromosome fusion or intercentromeric recombination.</title>
        <authorList>
            <person name="Coelho M.A."/>
            <person name="David-Palma M."/>
            <person name="Shea T."/>
            <person name="Bowers K."/>
            <person name="McGinley-Smith S."/>
            <person name="Mohammad A.W."/>
            <person name="Gnirke A."/>
            <person name="Yurkov A.M."/>
            <person name="Nowrousian M."/>
            <person name="Sun S."/>
            <person name="Cuomo C.A."/>
            <person name="Heitman J."/>
        </authorList>
    </citation>
    <scope>NUCLEOTIDE SEQUENCE [LARGE SCALE GENOMIC DNA]</scope>
    <source>
        <strain evidence="7">CBS 11374</strain>
    </source>
</reference>
<organism evidence="7 8">
    <name type="scientific">Kwoniella shivajii</name>
    <dbReference type="NCBI Taxonomy" id="564305"/>
    <lineage>
        <taxon>Eukaryota</taxon>
        <taxon>Fungi</taxon>
        <taxon>Dikarya</taxon>
        <taxon>Basidiomycota</taxon>
        <taxon>Agaricomycotina</taxon>
        <taxon>Tremellomycetes</taxon>
        <taxon>Tremellales</taxon>
        <taxon>Cryptococcaceae</taxon>
        <taxon>Kwoniella</taxon>
    </lineage>
</organism>
<dbReference type="RefSeq" id="XP_062790005.1">
    <property type="nucleotide sequence ID" value="XM_062933954.1"/>
</dbReference>
<accession>A0ABZ1CUD7</accession>
<dbReference type="Pfam" id="PF02765">
    <property type="entry name" value="POT1"/>
    <property type="match status" value="1"/>
</dbReference>
<feature type="compositionally biased region" description="Basic and acidic residues" evidence="5">
    <location>
        <begin position="248"/>
        <end position="267"/>
    </location>
</feature>
<keyword evidence="2" id="KW-0158">Chromosome</keyword>
<feature type="domain" description="Telomeric single stranded DNA binding POT1/Cdc13" evidence="6">
    <location>
        <begin position="467"/>
        <end position="604"/>
    </location>
</feature>
<evidence type="ECO:0000256" key="5">
    <source>
        <dbReference type="SAM" id="MobiDB-lite"/>
    </source>
</evidence>
<evidence type="ECO:0000259" key="6">
    <source>
        <dbReference type="SMART" id="SM00976"/>
    </source>
</evidence>
<dbReference type="InterPro" id="IPR028389">
    <property type="entry name" value="POT1"/>
</dbReference>
<dbReference type="EMBL" id="CP141882">
    <property type="protein sequence ID" value="WRT65265.1"/>
    <property type="molecule type" value="Genomic_DNA"/>
</dbReference>
<feature type="region of interest" description="Disordered" evidence="5">
    <location>
        <begin position="209"/>
        <end position="298"/>
    </location>
</feature>
<proteinExistence type="predicted"/>
<dbReference type="Gene3D" id="2.40.50.140">
    <property type="entry name" value="Nucleic acid-binding proteins"/>
    <property type="match status" value="1"/>
</dbReference>